<comment type="similarity">
    <text evidence="2">Belongs to the multi antimicrobial extrusion (MATE) (TC 2.A.66.1) family.</text>
</comment>
<accession>A0A4D7CTP3</accession>
<evidence type="ECO:0000256" key="5">
    <source>
        <dbReference type="ARBA" id="ARBA00031636"/>
    </source>
</evidence>
<evidence type="ECO:0000256" key="4">
    <source>
        <dbReference type="ARBA" id="ARBA00022448"/>
    </source>
</evidence>
<dbReference type="AlphaFoldDB" id="A0A4D7CTP3"/>
<dbReference type="GO" id="GO:0015297">
    <property type="term" value="F:antiporter activity"/>
    <property type="evidence" value="ECO:0007669"/>
    <property type="project" value="InterPro"/>
</dbReference>
<dbReference type="PANTHER" id="PTHR43298">
    <property type="entry name" value="MULTIDRUG RESISTANCE PROTEIN NORM-RELATED"/>
    <property type="match status" value="1"/>
</dbReference>
<dbReference type="EMBL" id="CP039712">
    <property type="protein sequence ID" value="QCI86603.1"/>
    <property type="molecule type" value="Genomic_DNA"/>
</dbReference>
<comment type="function">
    <text evidence="1">Multidrug efflux pump.</text>
</comment>
<organism evidence="6 7">
    <name type="scientific">Vagococcus zengguangii</name>
    <dbReference type="NCBI Taxonomy" id="2571750"/>
    <lineage>
        <taxon>Bacteria</taxon>
        <taxon>Bacillati</taxon>
        <taxon>Bacillota</taxon>
        <taxon>Bacilli</taxon>
        <taxon>Lactobacillales</taxon>
        <taxon>Enterococcaceae</taxon>
        <taxon>Vagococcus</taxon>
    </lineage>
</organism>
<dbReference type="KEGG" id="vao:FA707_06300"/>
<sequence>MIVLYVSAFYYRKKVDGFLSKLRERIRGYYTGEGVTSGEILTILLPVMIDQFFLVSFNFINTAMISSSGQEAVSAVNMIGSLNIFLVQIFGAIGLGGTVLIARTFGERAFDKLGKLCAAVIHSTFFVGTLIMVLFLVLHQPLLALLFGSADDLVMHQARLYFIGILCSYPAHSIIEGINGSLRGIGKTKDSLKNSLVMNSLYLLSNFIFVIVLQKGISGLIISLLISRYLTLIIASVNLYRHHTDFNLKRDNILNISPQVDRIVLTTAVPFAAEYIFFNGGKIIMQMMIVSLGTTYIAANAISVSWIQLAEIIPSALSTALVPIIGQAVGRKSLSDIKKMTKTFVGTGIAAFIIVNLIMLPLFPVAMNLFNAPSDLVPLIFKIYLITLTMHILCWSTSFVLPATLRAVGDGAFTTKVSLTTMWLFRVGVGYIVGIKLGYGLIGLFTIMTLEWALRSLIFIWRFRSGKWQAKIMS</sequence>
<proteinExistence type="inferred from homology"/>
<protein>
    <recommendedName>
        <fullName evidence="3">Probable multidrug resistance protein NorM</fullName>
    </recommendedName>
    <alternativeName>
        <fullName evidence="5">Multidrug-efflux transporter</fullName>
    </alternativeName>
</protein>
<dbReference type="GO" id="GO:0042910">
    <property type="term" value="F:xenobiotic transmembrane transporter activity"/>
    <property type="evidence" value="ECO:0007669"/>
    <property type="project" value="InterPro"/>
</dbReference>
<gene>
    <name evidence="6" type="ORF">FA707_06300</name>
</gene>
<reference evidence="6 7" key="1">
    <citation type="submission" date="2019-04" db="EMBL/GenBank/DDBJ databases">
        <title>Vagococcus sp. nov., isolated from faeces of yaks (Bos grunniens).</title>
        <authorList>
            <person name="Ge Y."/>
        </authorList>
    </citation>
    <scope>NUCLEOTIDE SEQUENCE [LARGE SCALE GENOMIC DNA]</scope>
    <source>
        <strain evidence="6 7">MN-17</strain>
    </source>
</reference>
<evidence type="ECO:0000313" key="7">
    <source>
        <dbReference type="Proteomes" id="UP000298615"/>
    </source>
</evidence>
<evidence type="ECO:0000256" key="3">
    <source>
        <dbReference type="ARBA" id="ARBA00020268"/>
    </source>
</evidence>
<dbReference type="InterPro" id="IPR050222">
    <property type="entry name" value="MATE_MdtK"/>
</dbReference>
<dbReference type="GO" id="GO:0005886">
    <property type="term" value="C:plasma membrane"/>
    <property type="evidence" value="ECO:0007669"/>
    <property type="project" value="TreeGrafter"/>
</dbReference>
<keyword evidence="4" id="KW-0813">Transport</keyword>
<keyword evidence="7" id="KW-1185">Reference proteome</keyword>
<dbReference type="Proteomes" id="UP000298615">
    <property type="component" value="Chromosome"/>
</dbReference>
<evidence type="ECO:0000313" key="6">
    <source>
        <dbReference type="EMBL" id="QCI86603.1"/>
    </source>
</evidence>
<evidence type="ECO:0000256" key="1">
    <source>
        <dbReference type="ARBA" id="ARBA00003408"/>
    </source>
</evidence>
<dbReference type="OrthoDB" id="62420at2"/>
<dbReference type="Pfam" id="PF01554">
    <property type="entry name" value="MatE"/>
    <property type="match status" value="2"/>
</dbReference>
<dbReference type="InterPro" id="IPR002528">
    <property type="entry name" value="MATE_fam"/>
</dbReference>
<dbReference type="PANTHER" id="PTHR43298:SF2">
    <property type="entry name" value="FMN_FAD EXPORTER YEEO-RELATED"/>
    <property type="match status" value="1"/>
</dbReference>
<evidence type="ECO:0000256" key="2">
    <source>
        <dbReference type="ARBA" id="ARBA00010199"/>
    </source>
</evidence>
<name>A0A4D7CTP3_9ENTE</name>